<dbReference type="InterPro" id="IPR050258">
    <property type="entry name" value="Leguminous_Lectin"/>
</dbReference>
<dbReference type="InterPro" id="IPR001220">
    <property type="entry name" value="Legume_lectin_dom"/>
</dbReference>
<evidence type="ECO:0000313" key="6">
    <source>
        <dbReference type="RefSeq" id="XP_052107555.1"/>
    </source>
</evidence>
<dbReference type="RefSeq" id="XP_052107555.1">
    <property type="nucleotide sequence ID" value="XM_052251595.1"/>
</dbReference>
<keyword evidence="3" id="KW-0472">Membrane</keyword>
<dbReference type="SUPFAM" id="SSF49899">
    <property type="entry name" value="Concanavalin A-like lectins/glucanases"/>
    <property type="match status" value="1"/>
</dbReference>
<name>A0A9C6WK17_ARADU</name>
<evidence type="ECO:0000256" key="3">
    <source>
        <dbReference type="SAM" id="Phobius"/>
    </source>
</evidence>
<dbReference type="AlphaFoldDB" id="A0A9C6WK17"/>
<dbReference type="InterPro" id="IPR000985">
    <property type="entry name" value="Lectin_LegA_CS"/>
</dbReference>
<reference evidence="6" key="2">
    <citation type="submission" date="2025-08" db="UniProtKB">
        <authorList>
            <consortium name="RefSeq"/>
        </authorList>
    </citation>
    <scope>IDENTIFICATION</scope>
    <source>
        <tissue evidence="6">Whole plant</tissue>
    </source>
</reference>
<dbReference type="KEGG" id="adu:107458953"/>
<evidence type="ECO:0000256" key="1">
    <source>
        <dbReference type="ARBA" id="ARBA00007606"/>
    </source>
</evidence>
<protein>
    <submittedName>
        <fullName evidence="6">Seed lectin-like</fullName>
    </submittedName>
</protein>
<dbReference type="PANTHER" id="PTHR32401:SF45">
    <property type="entry name" value="LECTIN"/>
    <property type="match status" value="1"/>
</dbReference>
<sequence length="300" mass="33470">MSQAEMPSWQSISKFLNVVIAVSDVSIFALILFEVNKKESVSFNFDKFIPKQPNIIFQGDAIATSEGTLQLTKVEDDEPVSDSIGRVLHITPVHIWDRKTKKVASFFTCFSFVIRAPDVNKTADGLAFFLAPENDEPKDKAGYLGIFKKPPSKEQIKVVAVEFDTFSNKNPDIADPNNCHIGLDFKGIKSKSTAEWILKNGEEAIVYISYDTSSTPTLDATLVYASSPKIKYQLSVGDVNEWVRVGFSATTGQSDDFVETHDVRSWYFASSFEDDATTLACAFKHVNPRLGSFLPLHFRK</sequence>
<dbReference type="InterPro" id="IPR013320">
    <property type="entry name" value="ConA-like_dom_sf"/>
</dbReference>
<feature type="domain" description="Legume lectin" evidence="4">
    <location>
        <begin position="40"/>
        <end position="275"/>
    </location>
</feature>
<dbReference type="InterPro" id="IPR016363">
    <property type="entry name" value="L-lectin"/>
</dbReference>
<comment type="similarity">
    <text evidence="1">Belongs to the leguminous lectin family.</text>
</comment>
<dbReference type="InterPro" id="IPR019825">
    <property type="entry name" value="Lectin_legB_Mn/Ca_BS"/>
</dbReference>
<dbReference type="Proteomes" id="UP000515211">
    <property type="component" value="Chromosome 7"/>
</dbReference>
<evidence type="ECO:0000313" key="5">
    <source>
        <dbReference type="Proteomes" id="UP000515211"/>
    </source>
</evidence>
<organism evidence="5 6">
    <name type="scientific">Arachis duranensis</name>
    <name type="common">Wild peanut</name>
    <dbReference type="NCBI Taxonomy" id="130453"/>
    <lineage>
        <taxon>Eukaryota</taxon>
        <taxon>Viridiplantae</taxon>
        <taxon>Streptophyta</taxon>
        <taxon>Embryophyta</taxon>
        <taxon>Tracheophyta</taxon>
        <taxon>Spermatophyta</taxon>
        <taxon>Magnoliopsida</taxon>
        <taxon>eudicotyledons</taxon>
        <taxon>Gunneridae</taxon>
        <taxon>Pentapetalae</taxon>
        <taxon>rosids</taxon>
        <taxon>fabids</taxon>
        <taxon>Fabales</taxon>
        <taxon>Fabaceae</taxon>
        <taxon>Papilionoideae</taxon>
        <taxon>50 kb inversion clade</taxon>
        <taxon>dalbergioids sensu lato</taxon>
        <taxon>Dalbergieae</taxon>
        <taxon>Pterocarpus clade</taxon>
        <taxon>Arachis</taxon>
    </lineage>
</organism>
<accession>A0A9C6WK17</accession>
<dbReference type="PIRSF" id="PIRSF002690">
    <property type="entry name" value="L-type_lectin_plant"/>
    <property type="match status" value="1"/>
</dbReference>
<dbReference type="CDD" id="cd06899">
    <property type="entry name" value="lectin_legume_LecRK_Arcelin_ConA"/>
    <property type="match status" value="1"/>
</dbReference>
<keyword evidence="3" id="KW-0812">Transmembrane</keyword>
<evidence type="ECO:0000256" key="2">
    <source>
        <dbReference type="ARBA" id="ARBA00022734"/>
    </source>
</evidence>
<dbReference type="Pfam" id="PF00139">
    <property type="entry name" value="Lectin_legB"/>
    <property type="match status" value="1"/>
</dbReference>
<gene>
    <name evidence="6" type="primary">LOC107458953</name>
</gene>
<evidence type="ECO:0000259" key="4">
    <source>
        <dbReference type="Pfam" id="PF00139"/>
    </source>
</evidence>
<feature type="transmembrane region" description="Helical" evidence="3">
    <location>
        <begin position="15"/>
        <end position="33"/>
    </location>
</feature>
<keyword evidence="2" id="KW-0430">Lectin</keyword>
<dbReference type="Gene3D" id="2.60.120.200">
    <property type="match status" value="1"/>
</dbReference>
<keyword evidence="3" id="KW-1133">Transmembrane helix</keyword>
<reference evidence="5" key="1">
    <citation type="journal article" date="2016" name="Nat. Genet.">
        <title>The genome sequences of Arachis duranensis and Arachis ipaensis, the diploid ancestors of cultivated peanut.</title>
        <authorList>
            <person name="Bertioli D.J."/>
            <person name="Cannon S.B."/>
            <person name="Froenicke L."/>
            <person name="Huang G."/>
            <person name="Farmer A.D."/>
            <person name="Cannon E.K."/>
            <person name="Liu X."/>
            <person name="Gao D."/>
            <person name="Clevenger J."/>
            <person name="Dash S."/>
            <person name="Ren L."/>
            <person name="Moretzsohn M.C."/>
            <person name="Shirasawa K."/>
            <person name="Huang W."/>
            <person name="Vidigal B."/>
            <person name="Abernathy B."/>
            <person name="Chu Y."/>
            <person name="Niederhuth C.E."/>
            <person name="Umale P."/>
            <person name="Araujo A.C."/>
            <person name="Kozik A."/>
            <person name="Kim K.D."/>
            <person name="Burow M.D."/>
            <person name="Varshney R.K."/>
            <person name="Wang X."/>
            <person name="Zhang X."/>
            <person name="Barkley N."/>
            <person name="Guimaraes P.M."/>
            <person name="Isobe S."/>
            <person name="Guo B."/>
            <person name="Liao B."/>
            <person name="Stalker H.T."/>
            <person name="Schmitz R.J."/>
            <person name="Scheffler B.E."/>
            <person name="Leal-Bertioli S.C."/>
            <person name="Xun X."/>
            <person name="Jackson S.A."/>
            <person name="Michelmore R."/>
            <person name="Ozias-Akins P."/>
        </authorList>
    </citation>
    <scope>NUCLEOTIDE SEQUENCE [LARGE SCALE GENOMIC DNA]</scope>
    <source>
        <strain evidence="5">cv. V14167</strain>
    </source>
</reference>
<dbReference type="PROSITE" id="PS00307">
    <property type="entry name" value="LECTIN_LEGUME_BETA"/>
    <property type="match status" value="1"/>
</dbReference>
<proteinExistence type="inferred from homology"/>
<dbReference type="GeneID" id="107458953"/>
<dbReference type="PROSITE" id="PS00308">
    <property type="entry name" value="LECTIN_LEGUME_ALPHA"/>
    <property type="match status" value="1"/>
</dbReference>
<keyword evidence="5" id="KW-1185">Reference proteome</keyword>
<dbReference type="GO" id="GO:0030246">
    <property type="term" value="F:carbohydrate binding"/>
    <property type="evidence" value="ECO:0007669"/>
    <property type="project" value="UniProtKB-KW"/>
</dbReference>
<dbReference type="PANTHER" id="PTHR32401">
    <property type="entry name" value="CONCANAVALIN A-LIKE LECTIN FAMILY PROTEIN"/>
    <property type="match status" value="1"/>
</dbReference>